<dbReference type="EMBL" id="UGNW01000001">
    <property type="protein sequence ID" value="STX33101.1"/>
    <property type="molecule type" value="Genomic_DNA"/>
</dbReference>
<dbReference type="STRING" id="28083.Lbir_0478"/>
<evidence type="ECO:0000313" key="5">
    <source>
        <dbReference type="Proteomes" id="UP000255066"/>
    </source>
</evidence>
<dbReference type="Gene3D" id="3.30.70.1230">
    <property type="entry name" value="Nucleotide cyclase"/>
    <property type="match status" value="1"/>
</dbReference>
<dbReference type="Proteomes" id="UP000255066">
    <property type="component" value="Unassembled WGS sequence"/>
</dbReference>
<dbReference type="SUPFAM" id="SSF55073">
    <property type="entry name" value="Nucleotide cyclase"/>
    <property type="match status" value="1"/>
</dbReference>
<keyword evidence="1" id="KW-0812">Transmembrane</keyword>
<evidence type="ECO:0000256" key="1">
    <source>
        <dbReference type="SAM" id="Phobius"/>
    </source>
</evidence>
<feature type="transmembrane region" description="Helical" evidence="1">
    <location>
        <begin position="75"/>
        <end position="94"/>
    </location>
</feature>
<dbReference type="OrthoDB" id="8196020at2"/>
<organism evidence="3 5">
    <name type="scientific">Legionella birminghamensis</name>
    <dbReference type="NCBI Taxonomy" id="28083"/>
    <lineage>
        <taxon>Bacteria</taxon>
        <taxon>Pseudomonadati</taxon>
        <taxon>Pseudomonadota</taxon>
        <taxon>Gammaproteobacteria</taxon>
        <taxon>Legionellales</taxon>
        <taxon>Legionellaceae</taxon>
        <taxon>Legionella</taxon>
    </lineage>
</organism>
<keyword evidence="1" id="KW-0472">Membrane</keyword>
<keyword evidence="4" id="KW-1185">Reference proteome</keyword>
<dbReference type="AlphaFoldDB" id="A0A378IF19"/>
<reference evidence="3 5" key="2">
    <citation type="submission" date="2018-06" db="EMBL/GenBank/DDBJ databases">
        <authorList>
            <consortium name="Pathogen Informatics"/>
            <person name="Doyle S."/>
        </authorList>
    </citation>
    <scope>NUCLEOTIDE SEQUENCE [LARGE SCALE GENOMIC DNA]</scope>
    <source>
        <strain evidence="3 5">NCTC12437</strain>
    </source>
</reference>
<reference evidence="2 4" key="1">
    <citation type="submission" date="2015-11" db="EMBL/GenBank/DDBJ databases">
        <title>Genomic analysis of 38 Legionella species identifies large and diverse effector repertoires.</title>
        <authorList>
            <person name="Burstein D."/>
            <person name="Amaro F."/>
            <person name="Zusman T."/>
            <person name="Lifshitz Z."/>
            <person name="Cohen O."/>
            <person name="Gilbert J.A."/>
            <person name="Pupko T."/>
            <person name="Shuman H.A."/>
            <person name="Segal G."/>
        </authorList>
    </citation>
    <scope>NUCLEOTIDE SEQUENCE [LARGE SCALE GENOMIC DNA]</scope>
    <source>
        <strain evidence="2 4">CDC#1407-AL-14</strain>
    </source>
</reference>
<dbReference type="EMBL" id="LNXT01000005">
    <property type="protein sequence ID" value="KTC75333.1"/>
    <property type="molecule type" value="Genomic_DNA"/>
</dbReference>
<feature type="transmembrane region" description="Helical" evidence="1">
    <location>
        <begin position="12"/>
        <end position="32"/>
    </location>
</feature>
<evidence type="ECO:0000313" key="4">
    <source>
        <dbReference type="Proteomes" id="UP000054735"/>
    </source>
</evidence>
<accession>A0A378IF19</accession>
<dbReference type="RefSeq" id="WP_058522595.1">
    <property type="nucleotide sequence ID" value="NZ_CAAAHV010000016.1"/>
</dbReference>
<proteinExistence type="predicted"/>
<gene>
    <name evidence="2" type="ORF">Lbir_0478</name>
    <name evidence="3" type="ORF">NCTC12437_02920</name>
</gene>
<name>A0A378IF19_9GAMM</name>
<dbReference type="Proteomes" id="UP000054735">
    <property type="component" value="Unassembled WGS sequence"/>
</dbReference>
<sequence length="348" mass="39766">MIVFLLRTVSLLLLLVRIALFAAILLFLIPYLKQWKPEWGNNQYISALEKIEQPVSKPIDAVIMSIVPPNKEHDLTGLIKIIVFLILSSNVKYLHKRIRRYAYYLNQKKQLLAWRNQNKIARNNSLYLALEEKLEQINTTKNKRVSKKLYQEFMILKKKLEAMSRYFAFLSIDVVDSTGMKTKEDRSLIQLDFLRFKRMVQKNLDENGCVKAAWTPDGVMACFNTVDNAVNAAQASIIQLEDFNKKIKQISRDFAIRCGIHAGVIYYDERLPLEEITDQVIDIAGHMQKHAEPGTIAISKTSIKPSEDTSGFVSNGKTVDDYEVYQWSTKGQPANTLAANGADFPSTQ</sequence>
<protein>
    <recommendedName>
        <fullName evidence="6">Guanylate cyclase domain-containing protein</fullName>
    </recommendedName>
</protein>
<dbReference type="InterPro" id="IPR029787">
    <property type="entry name" value="Nucleotide_cyclase"/>
</dbReference>
<evidence type="ECO:0000313" key="2">
    <source>
        <dbReference type="EMBL" id="KTC75333.1"/>
    </source>
</evidence>
<evidence type="ECO:0008006" key="6">
    <source>
        <dbReference type="Google" id="ProtNLM"/>
    </source>
</evidence>
<evidence type="ECO:0000313" key="3">
    <source>
        <dbReference type="EMBL" id="STX33101.1"/>
    </source>
</evidence>
<keyword evidence="1" id="KW-1133">Transmembrane helix</keyword>